<evidence type="ECO:0000256" key="1">
    <source>
        <dbReference type="SAM" id="MobiDB-lite"/>
    </source>
</evidence>
<sequence length="1606" mass="187390">MDMSQRRKSIFDPRMQDRAFGLSNLIKEKLDEANLYKNITHSRKFALNFQKSKEAEELLKNMNQKDEVVTKVTREQIIASKVQESQYIKDLLKNKLFYNQRIEVSNVDLTSSEDSDLVIHILKKEFKNKKEIQFLKLAISGLTLFKQNQDILFKENMAMSLFKELKYEFFLEKDPIFHFGEFGYKYYIVLKGSVQLLIPKPEIAKEIEKKREESQNIFNQKFFKSISKNVVSGKQAPRKSIMAGDFNSLLQQNFETRKKSQIIGASSQEIEEDQNQAFDPNLSYEQILDTYYKGWNLIKVFGPGDAFGEIALLTKQRRTGTMICKQDTHIMSLSKEAFDKLLGKYHERVKQEKIGFLRQFQVFDGVPTSKLLSLIHDMKTNVYQINNILYEEGDKVEDIFFIKDGEVELSKLANVQNQKDFIQSSNMKLDEKFQMYNLKHNRQVQREQKIRMRISVITNGECFGDYEIKNDEIYRTQKAVVTRQNTHIYSLHKSLLLDMLKTHKIQDNIIKQNDQNVKFHEQREKEIIVQNIKNQNATNNLVKKHIKKQLKNAMKLPDLSLLTEEEQKILFEQFPYLKNMQRKLKNDNYSLEWISGSNQKLQKKNSFLKSPDIQKDDSIQNDSDQTPSIQKDNQLFNPTLDLNTYQEFTSKFLKKPICMKLNQDTQYKQINLDYIIKQNSKGAISRQTSIKPLLEHISSSPGNEQGLQYLRNSDSDSQDEQTEKDINSKFKIKRSSVFETRKSTQTSQELFFPINKENKNYFRKTSLSKSQHKHQRKESESPQKEETKRFSLKNLLQQQNQKDFSQDGSFSSKNKSSSFYHKMQNSQNYSDENKVNVNTSFQTSNLEQSGEFNKSEFNSSEQIYFHKQHTLKHKDIQVNKPQKAFSQYDEGKLQEETDQFHNLRPQQMINKSFSDQNSSLDNHQGLSKQQSHSPYSYIENQEKNQNFNVEKMHKQQEKSKEIDQPLFWIEDNSLLSREEKRRKVNYVMHQSYKILNQIGLQKNQITLFVGDQQIKKQNQSFKTNSGLKLDPNSQKEKQDQIQSPFKQELHNSYSFNQPDKQIINGQFLAQGQNQDSQNGNSYENKQDEFLNQDQNCSDQKCEIKNYSERKKIGKSQFQDLNSSFQDQDYKDEIISNDSQLKQNCHKSKKQPLRKLLSQGNSPKNSQFTELINTLHDKKNKIRKQKNSQKSTLSTEIIYDKNTSLRNPEFTNNLVFSCDVDQNARIFDQRSQSQDQIKKVDKILENFSRAQKFDKQNPFKSVQMTSRQKREMLFASNYQIPAQIYIQNQFSPKLPSASPKINQNASFLQNTSLSQFNLAAKSSKNQENSSQSQIKKTLNINQISFLSINAATKLPSVQQDLGQSNNQTEQSDKINQSYSIFQKSRKDRKSLQSICGLSYICEKQFTSNKNNQEQTQDNIVQESRSQNNQRQNTQTNTNTTEMSIQYKRNSLSQALSSPTDQQIKGQNFGIQLPGQTAKPVKSINNSAQMLQSIVGFQSPLPSHHKKSYSSFLSQFDQVKEQSETSNYKGWNQGQKQMWNSQLKINLAQVQINQSEISSPKVSSLSNKINNQSIMPAFPKILPSPNLLFKENSRDLKAQQLLQKRNLV</sequence>
<dbReference type="PROSITE" id="PS50042">
    <property type="entry name" value="CNMP_BINDING_3"/>
    <property type="match status" value="2"/>
</dbReference>
<dbReference type="Proteomes" id="UP000009168">
    <property type="component" value="Unassembled WGS sequence"/>
</dbReference>
<dbReference type="CDD" id="cd00038">
    <property type="entry name" value="CAP_ED"/>
    <property type="match status" value="2"/>
</dbReference>
<dbReference type="KEGG" id="tet:TTHERM_00195880"/>
<feature type="region of interest" description="Disordered" evidence="1">
    <location>
        <begin position="1019"/>
        <end position="1043"/>
    </location>
</feature>
<dbReference type="Gene3D" id="2.60.120.10">
    <property type="entry name" value="Jelly Rolls"/>
    <property type="match status" value="2"/>
</dbReference>
<dbReference type="InterPro" id="IPR014710">
    <property type="entry name" value="RmlC-like_jellyroll"/>
</dbReference>
<dbReference type="GO" id="GO:0030552">
    <property type="term" value="F:cAMP binding"/>
    <property type="evidence" value="ECO:0007669"/>
    <property type="project" value="TreeGrafter"/>
</dbReference>
<dbReference type="PANTHER" id="PTHR11635">
    <property type="entry name" value="CAMP-DEPENDENT PROTEIN KINASE REGULATORY CHAIN"/>
    <property type="match status" value="1"/>
</dbReference>
<dbReference type="HOGENOM" id="CLU_513411_0_0_1"/>
<dbReference type="PANTHER" id="PTHR11635:SF152">
    <property type="entry name" value="CAMP-DEPENDENT PROTEIN KINASE TYPE I REGULATORY SUBUNIT-RELATED"/>
    <property type="match status" value="1"/>
</dbReference>
<proteinExistence type="predicted"/>
<feature type="region of interest" description="Disordered" evidence="1">
    <location>
        <begin position="611"/>
        <end position="633"/>
    </location>
</feature>
<dbReference type="SUPFAM" id="SSF51206">
    <property type="entry name" value="cAMP-binding domain-like"/>
    <property type="match status" value="2"/>
</dbReference>
<feature type="region of interest" description="Disordered" evidence="1">
    <location>
        <begin position="798"/>
        <end position="817"/>
    </location>
</feature>
<evidence type="ECO:0000313" key="3">
    <source>
        <dbReference type="EMBL" id="EAR96997.3"/>
    </source>
</evidence>
<feature type="region of interest" description="Disordered" evidence="1">
    <location>
        <begin position="1409"/>
        <end position="1439"/>
    </location>
</feature>
<gene>
    <name evidence="3" type="ORF">TTHERM_00195880</name>
</gene>
<protein>
    <submittedName>
        <fullName evidence="3">Cyclic nucleotide-binding domain protein</fullName>
    </submittedName>
</protein>
<dbReference type="STRING" id="312017.Q23K46"/>
<reference evidence="4" key="1">
    <citation type="journal article" date="2006" name="PLoS Biol.">
        <title>Macronuclear genome sequence of the ciliate Tetrahymena thermophila, a model eukaryote.</title>
        <authorList>
            <person name="Eisen J.A."/>
            <person name="Coyne R.S."/>
            <person name="Wu M."/>
            <person name="Wu D."/>
            <person name="Thiagarajan M."/>
            <person name="Wortman J.R."/>
            <person name="Badger J.H."/>
            <person name="Ren Q."/>
            <person name="Amedeo P."/>
            <person name="Jones K.M."/>
            <person name="Tallon L.J."/>
            <person name="Delcher A.L."/>
            <person name="Salzberg S.L."/>
            <person name="Silva J.C."/>
            <person name="Haas B.J."/>
            <person name="Majoros W.H."/>
            <person name="Farzad M."/>
            <person name="Carlton J.M."/>
            <person name="Smith R.K. Jr."/>
            <person name="Garg J."/>
            <person name="Pearlman R.E."/>
            <person name="Karrer K.M."/>
            <person name="Sun L."/>
            <person name="Manning G."/>
            <person name="Elde N.C."/>
            <person name="Turkewitz A.P."/>
            <person name="Asai D.J."/>
            <person name="Wilkes D.E."/>
            <person name="Wang Y."/>
            <person name="Cai H."/>
            <person name="Collins K."/>
            <person name="Stewart B.A."/>
            <person name="Lee S.R."/>
            <person name="Wilamowska K."/>
            <person name="Weinberg Z."/>
            <person name="Ruzzo W.L."/>
            <person name="Wloga D."/>
            <person name="Gaertig J."/>
            <person name="Frankel J."/>
            <person name="Tsao C.-C."/>
            <person name="Gorovsky M.A."/>
            <person name="Keeling P.J."/>
            <person name="Waller R.F."/>
            <person name="Patron N.J."/>
            <person name="Cherry J.M."/>
            <person name="Stover N.A."/>
            <person name="Krieger C.J."/>
            <person name="del Toro C."/>
            <person name="Ryder H.F."/>
            <person name="Williamson S.C."/>
            <person name="Barbeau R.A."/>
            <person name="Hamilton E.P."/>
            <person name="Orias E."/>
        </authorList>
    </citation>
    <scope>NUCLEOTIDE SEQUENCE [LARGE SCALE GENOMIC DNA]</scope>
    <source>
        <strain evidence="4">SB210</strain>
    </source>
</reference>
<dbReference type="InterPro" id="IPR050503">
    <property type="entry name" value="cAMP-dep_PK_reg_su-like"/>
</dbReference>
<dbReference type="GO" id="GO:0005952">
    <property type="term" value="C:cAMP-dependent protein kinase complex"/>
    <property type="evidence" value="ECO:0007669"/>
    <property type="project" value="InterPro"/>
</dbReference>
<feature type="region of interest" description="Disordered" evidence="1">
    <location>
        <begin position="696"/>
        <end position="728"/>
    </location>
</feature>
<dbReference type="InterPro" id="IPR018490">
    <property type="entry name" value="cNMP-bd_dom_sf"/>
</dbReference>
<feature type="region of interest" description="Disordered" evidence="1">
    <location>
        <begin position="765"/>
        <end position="788"/>
    </location>
</feature>
<feature type="compositionally biased region" description="Basic and acidic residues" evidence="1">
    <location>
        <begin position="777"/>
        <end position="788"/>
    </location>
</feature>
<dbReference type="EMBL" id="GG662673">
    <property type="protein sequence ID" value="EAR96997.3"/>
    <property type="molecule type" value="Genomic_DNA"/>
</dbReference>
<dbReference type="GO" id="GO:0004862">
    <property type="term" value="F:cAMP-dependent protein kinase inhibitor activity"/>
    <property type="evidence" value="ECO:0007669"/>
    <property type="project" value="TreeGrafter"/>
</dbReference>
<feature type="compositionally biased region" description="Low complexity" evidence="1">
    <location>
        <begin position="1420"/>
        <end position="1439"/>
    </location>
</feature>
<dbReference type="eggNOG" id="KOG1113">
    <property type="taxonomic scope" value="Eukaryota"/>
</dbReference>
<feature type="region of interest" description="Disordered" evidence="1">
    <location>
        <begin position="913"/>
        <end position="933"/>
    </location>
</feature>
<evidence type="ECO:0000313" key="4">
    <source>
        <dbReference type="Proteomes" id="UP000009168"/>
    </source>
</evidence>
<dbReference type="GeneID" id="7830580"/>
<name>Q23K46_TETTS</name>
<feature type="compositionally biased region" description="Polar residues" evidence="1">
    <location>
        <begin position="620"/>
        <end position="633"/>
    </location>
</feature>
<dbReference type="OrthoDB" id="6595331at2759"/>
<dbReference type="GO" id="GO:0005829">
    <property type="term" value="C:cytosol"/>
    <property type="evidence" value="ECO:0007669"/>
    <property type="project" value="TreeGrafter"/>
</dbReference>
<dbReference type="InterPro" id="IPR000595">
    <property type="entry name" value="cNMP-bd_dom"/>
</dbReference>
<feature type="domain" description="Cyclic nucleotide-binding" evidence="2">
    <location>
        <begin position="297"/>
        <end position="359"/>
    </location>
</feature>
<dbReference type="GO" id="GO:0034236">
    <property type="term" value="F:protein kinase A catalytic subunit binding"/>
    <property type="evidence" value="ECO:0007669"/>
    <property type="project" value="TreeGrafter"/>
</dbReference>
<accession>Q23K46</accession>
<feature type="domain" description="Cyclic nucleotide-binding" evidence="2">
    <location>
        <begin position="362"/>
        <end position="409"/>
    </location>
</feature>
<dbReference type="InParanoid" id="Q23K46"/>
<dbReference type="Pfam" id="PF00027">
    <property type="entry name" value="cNMP_binding"/>
    <property type="match status" value="1"/>
</dbReference>
<feature type="compositionally biased region" description="Polar residues" evidence="1">
    <location>
        <begin position="1409"/>
        <end position="1419"/>
    </location>
</feature>
<keyword evidence="4" id="KW-1185">Reference proteome</keyword>
<feature type="compositionally biased region" description="Polar residues" evidence="1">
    <location>
        <begin position="697"/>
        <end position="712"/>
    </location>
</feature>
<organism evidence="3 4">
    <name type="scientific">Tetrahymena thermophila (strain SB210)</name>
    <dbReference type="NCBI Taxonomy" id="312017"/>
    <lineage>
        <taxon>Eukaryota</taxon>
        <taxon>Sar</taxon>
        <taxon>Alveolata</taxon>
        <taxon>Ciliophora</taxon>
        <taxon>Intramacronucleata</taxon>
        <taxon>Oligohymenophorea</taxon>
        <taxon>Hymenostomatida</taxon>
        <taxon>Tetrahymenina</taxon>
        <taxon>Tetrahymenidae</taxon>
        <taxon>Tetrahymena</taxon>
    </lineage>
</organism>
<evidence type="ECO:0000259" key="2">
    <source>
        <dbReference type="PROSITE" id="PS50042"/>
    </source>
</evidence>
<dbReference type="RefSeq" id="XP_001017242.3">
    <property type="nucleotide sequence ID" value="XM_001017242.3"/>
</dbReference>